<feature type="chain" id="PRO_5019261492" evidence="6">
    <location>
        <begin position="20"/>
        <end position="465"/>
    </location>
</feature>
<accession>A0A412TMK0</accession>
<dbReference type="Pfam" id="PF07980">
    <property type="entry name" value="SusD_RagB"/>
    <property type="match status" value="1"/>
</dbReference>
<dbReference type="AlphaFoldDB" id="A0A412TMK0"/>
<dbReference type="SUPFAM" id="SSF48452">
    <property type="entry name" value="TPR-like"/>
    <property type="match status" value="1"/>
</dbReference>
<dbReference type="InterPro" id="IPR012944">
    <property type="entry name" value="SusD_RagB_dom"/>
</dbReference>
<gene>
    <name evidence="9" type="ORF">DWW57_13770</name>
</gene>
<dbReference type="RefSeq" id="WP_022160042.1">
    <property type="nucleotide sequence ID" value="NZ_CABJFF010000020.1"/>
</dbReference>
<proteinExistence type="inferred from homology"/>
<sequence>MKKILILSLLISCSQFFMSCENWFDVNPKSQVKNDILFENENGYKTALFGIYTTMATPALYGQELTMSLLDVLAQYYTINDNYHNFYNASIYNYEASPVKSKFDAIWKTMYKTIMNCNNLLENMEGRQELFSGHNYELIRGETLGLRAYLHFDLLRMFAPSFTVGANAAAIPYVDRVTRTPFPQLTNMAVTEKILQDCEEALSLLEVSDPFGPAADNTEPEDEFLRNREERMNYYAVKALMARVYLWAGQTPKAGNIANELIAHPLLGTNRILFRLYSDKITTMSDDYFTVNSENNLQLSLSQNQRKEFYETEKYESSDNRIPSWLILNPNTIESDANTGRYFVSKYSQNGPMNQGIPLLRMTEIQYICAECQAEPAKGLDYLNTVRHEYGIPAAFDLTKENCVFEEELFKEYRKSFLAEGQLFFFLKRKDYTDIPGALNIENPRKIFCFPLPDDEKEFGNLITK</sequence>
<keyword evidence="4" id="KW-0472">Membrane</keyword>
<reference evidence="9 10" key="1">
    <citation type="submission" date="2018-08" db="EMBL/GenBank/DDBJ databases">
        <title>A genome reference for cultivated species of the human gut microbiota.</title>
        <authorList>
            <person name="Zou Y."/>
            <person name="Xue W."/>
            <person name="Luo G."/>
        </authorList>
    </citation>
    <scope>NUCLEOTIDE SEQUENCE [LARGE SCALE GENOMIC DNA]</scope>
    <source>
        <strain evidence="9 10">AF16-14</strain>
    </source>
</reference>
<evidence type="ECO:0000256" key="3">
    <source>
        <dbReference type="ARBA" id="ARBA00022729"/>
    </source>
</evidence>
<dbReference type="EMBL" id="QRYC01000022">
    <property type="protein sequence ID" value="RGU55038.1"/>
    <property type="molecule type" value="Genomic_DNA"/>
</dbReference>
<evidence type="ECO:0000256" key="1">
    <source>
        <dbReference type="ARBA" id="ARBA00004442"/>
    </source>
</evidence>
<evidence type="ECO:0000259" key="8">
    <source>
        <dbReference type="Pfam" id="PF14322"/>
    </source>
</evidence>
<evidence type="ECO:0000256" key="4">
    <source>
        <dbReference type="ARBA" id="ARBA00023136"/>
    </source>
</evidence>
<dbReference type="Proteomes" id="UP000284243">
    <property type="component" value="Unassembled WGS sequence"/>
</dbReference>
<evidence type="ECO:0000313" key="9">
    <source>
        <dbReference type="EMBL" id="RGU55038.1"/>
    </source>
</evidence>
<comment type="caution">
    <text evidence="9">The sequence shown here is derived from an EMBL/GenBank/DDBJ whole genome shotgun (WGS) entry which is preliminary data.</text>
</comment>
<evidence type="ECO:0000256" key="6">
    <source>
        <dbReference type="SAM" id="SignalP"/>
    </source>
</evidence>
<dbReference type="Pfam" id="PF14322">
    <property type="entry name" value="SusD-like_3"/>
    <property type="match status" value="1"/>
</dbReference>
<dbReference type="Gene3D" id="1.25.40.390">
    <property type="match status" value="2"/>
</dbReference>
<comment type="similarity">
    <text evidence="2">Belongs to the SusD family.</text>
</comment>
<comment type="subcellular location">
    <subcellularLocation>
        <location evidence="1">Cell outer membrane</location>
    </subcellularLocation>
</comment>
<evidence type="ECO:0000256" key="2">
    <source>
        <dbReference type="ARBA" id="ARBA00006275"/>
    </source>
</evidence>
<feature type="signal peptide" evidence="6">
    <location>
        <begin position="1"/>
        <end position="19"/>
    </location>
</feature>
<evidence type="ECO:0000259" key="7">
    <source>
        <dbReference type="Pfam" id="PF07980"/>
    </source>
</evidence>
<feature type="domain" description="SusD-like N-terminal" evidence="8">
    <location>
        <begin position="23"/>
        <end position="205"/>
    </location>
</feature>
<evidence type="ECO:0000313" key="10">
    <source>
        <dbReference type="Proteomes" id="UP000284243"/>
    </source>
</evidence>
<evidence type="ECO:0000256" key="5">
    <source>
        <dbReference type="ARBA" id="ARBA00023237"/>
    </source>
</evidence>
<dbReference type="InterPro" id="IPR011990">
    <property type="entry name" value="TPR-like_helical_dom_sf"/>
</dbReference>
<keyword evidence="5" id="KW-0998">Cell outer membrane</keyword>
<protein>
    <submittedName>
        <fullName evidence="9">RagB/SusD family nutrient uptake outer membrane protein</fullName>
    </submittedName>
</protein>
<dbReference type="PROSITE" id="PS51257">
    <property type="entry name" value="PROKAR_LIPOPROTEIN"/>
    <property type="match status" value="1"/>
</dbReference>
<keyword evidence="3 6" id="KW-0732">Signal</keyword>
<organism evidence="9 10">
    <name type="scientific">Odoribacter splanchnicus</name>
    <dbReference type="NCBI Taxonomy" id="28118"/>
    <lineage>
        <taxon>Bacteria</taxon>
        <taxon>Pseudomonadati</taxon>
        <taxon>Bacteroidota</taxon>
        <taxon>Bacteroidia</taxon>
        <taxon>Bacteroidales</taxon>
        <taxon>Odoribacteraceae</taxon>
        <taxon>Odoribacter</taxon>
    </lineage>
</organism>
<name>A0A412TMK0_9BACT</name>
<feature type="domain" description="RagB/SusD" evidence="7">
    <location>
        <begin position="330"/>
        <end position="432"/>
    </location>
</feature>
<dbReference type="InterPro" id="IPR033985">
    <property type="entry name" value="SusD-like_N"/>
</dbReference>